<feature type="signal peptide" evidence="2">
    <location>
        <begin position="1"/>
        <end position="28"/>
    </location>
</feature>
<dbReference type="PANTHER" id="PTHR40940">
    <property type="entry name" value="PROTEIN BATD-RELATED"/>
    <property type="match status" value="1"/>
</dbReference>
<dbReference type="EMBL" id="BAAAFD010000001">
    <property type="protein sequence ID" value="GAA0853595.1"/>
    <property type="molecule type" value="Genomic_DNA"/>
</dbReference>
<dbReference type="InterPro" id="IPR025738">
    <property type="entry name" value="BatD"/>
</dbReference>
<feature type="domain" description="DUF7939" evidence="3">
    <location>
        <begin position="472"/>
        <end position="554"/>
    </location>
</feature>
<feature type="transmembrane region" description="Helical" evidence="1">
    <location>
        <begin position="431"/>
        <end position="452"/>
    </location>
</feature>
<dbReference type="Pfam" id="PF25607">
    <property type="entry name" value="DUF7939"/>
    <property type="match status" value="1"/>
</dbReference>
<dbReference type="Pfam" id="PF13584">
    <property type="entry name" value="BatD"/>
    <property type="match status" value="1"/>
</dbReference>
<protein>
    <recommendedName>
        <fullName evidence="3">DUF7939 domain-containing protein</fullName>
    </recommendedName>
</protein>
<name>A0ABN1LDI0_9ALTE</name>
<dbReference type="RefSeq" id="WP_343856464.1">
    <property type="nucleotide sequence ID" value="NZ_BAAAFD010000001.1"/>
</dbReference>
<evidence type="ECO:0000256" key="2">
    <source>
        <dbReference type="SAM" id="SignalP"/>
    </source>
</evidence>
<evidence type="ECO:0000256" key="1">
    <source>
        <dbReference type="SAM" id="Phobius"/>
    </source>
</evidence>
<comment type="caution">
    <text evidence="4">The sequence shown here is derived from an EMBL/GenBank/DDBJ whole genome shotgun (WGS) entry which is preliminary data.</text>
</comment>
<proteinExistence type="predicted"/>
<reference evidence="4 5" key="1">
    <citation type="journal article" date="2019" name="Int. J. Syst. Evol. Microbiol.">
        <title>The Global Catalogue of Microorganisms (GCM) 10K type strain sequencing project: providing services to taxonomists for standard genome sequencing and annotation.</title>
        <authorList>
            <consortium name="The Broad Institute Genomics Platform"/>
            <consortium name="The Broad Institute Genome Sequencing Center for Infectious Disease"/>
            <person name="Wu L."/>
            <person name="Ma J."/>
        </authorList>
    </citation>
    <scope>NUCLEOTIDE SEQUENCE [LARGE SCALE GENOMIC DNA]</scope>
    <source>
        <strain evidence="4 5">JCM 15896</strain>
    </source>
</reference>
<evidence type="ECO:0000313" key="4">
    <source>
        <dbReference type="EMBL" id="GAA0853595.1"/>
    </source>
</evidence>
<keyword evidence="1" id="KW-1133">Transmembrane helix</keyword>
<dbReference type="Proteomes" id="UP001500359">
    <property type="component" value="Unassembled WGS sequence"/>
</dbReference>
<feature type="chain" id="PRO_5046805975" description="DUF7939 domain-containing protein" evidence="2">
    <location>
        <begin position="29"/>
        <end position="573"/>
    </location>
</feature>
<evidence type="ECO:0000259" key="3">
    <source>
        <dbReference type="Pfam" id="PF25607"/>
    </source>
</evidence>
<organism evidence="4 5">
    <name type="scientific">Aliiglaciecola litoralis</name>
    <dbReference type="NCBI Taxonomy" id="582857"/>
    <lineage>
        <taxon>Bacteria</taxon>
        <taxon>Pseudomonadati</taxon>
        <taxon>Pseudomonadota</taxon>
        <taxon>Gammaproteobacteria</taxon>
        <taxon>Alteromonadales</taxon>
        <taxon>Alteromonadaceae</taxon>
        <taxon>Aliiglaciecola</taxon>
    </lineage>
</organism>
<gene>
    <name evidence="4" type="ORF">GCM10009114_06750</name>
</gene>
<keyword evidence="5" id="KW-1185">Reference proteome</keyword>
<accession>A0ABN1LDI0</accession>
<keyword evidence="1" id="KW-0812">Transmembrane</keyword>
<sequence length="573" mass="63673">MMLTLRQPILLTLVTLLGLILTSWSASAQVDSVTASVDKNPVMADESIVLSVVAIGTPDPNAFDPSVLSDDFFIGRTSTSSQTRVINFDTTRSTTWTTVLIPRKEGSFTIPAFQIEGKSTQPISIRVIPASDASSSNVRDAFVTAQVDINQPYVQQQITYTVKIHLAVELQRGSLANPEVSGAEIKKLGEDKRYSDIVDGQRYTIIERNYAIIPQTSGELTIKGPLFEAEIIDRSRNSFSYFNQTRPINRVSPEVTLNVQPIPSTFTQPWLPSEFVQLNEEWQPDLADIKVGEPITRTLTLSVLGVAEEQLPEMQGIYPPGFKVYPDQATTASVVRDGRLIAQRVENIAIIPNREGQFVLPPVKVAWFNTLTQTTEYAELPAKSIQVAPATNAQSSQVAPAVPPITTEQPNLSESPQALTPTIKTIEVPRFWSASSWMLLLLWLMTLIIWFWHSQHYKNPKATPSPEGDTEAEQWRVLKQAVKSQGPGQIYAALQKWKTALHQATGPSIDVEHLVQQQPNLQAQIDAMLASEYAQGDNHWKSGTLLEELTRFRSNILTQQKDVHGLRPLYNNA</sequence>
<keyword evidence="1" id="KW-0472">Membrane</keyword>
<keyword evidence="2" id="KW-0732">Signal</keyword>
<dbReference type="InterPro" id="IPR057699">
    <property type="entry name" value="DUF7939"/>
</dbReference>
<evidence type="ECO:0000313" key="5">
    <source>
        <dbReference type="Proteomes" id="UP001500359"/>
    </source>
</evidence>
<dbReference type="PANTHER" id="PTHR40940:SF1">
    <property type="entry name" value="PROTEIN BATD"/>
    <property type="match status" value="1"/>
</dbReference>